<protein>
    <submittedName>
        <fullName evidence="2">Uncharacterized protein</fullName>
    </submittedName>
</protein>
<sequence length="293" mass="31502">MSFASILRSPALATLALSATLSSAMPISLRTQRLVARGDDVGKSCYPLTLDQAKQLPGWSKIEQYAKDTWGEGGVNLETNPSAYPDRGASACIGSSRIAVQYSEKPQCSTTKDEIHGTADGTTQEVKFKLDAGVSQTSTWTVTQSSSLTTGAKFGVSVGIPDLGLDASAETYFETTITDERSSSFSTTGSSMRGYELTYTNEPGKECKLTLETKSCTAGASGRAPIVATGVVWFNYEDKRAPIGHPEDGEHYKYAAFIDSILTPEERTLYTEFRGPINSQSKASYATNCVKKK</sequence>
<evidence type="ECO:0000313" key="2">
    <source>
        <dbReference type="EMBL" id="KAF6746246.1"/>
    </source>
</evidence>
<dbReference type="EMBL" id="JACGCI010000094">
    <property type="protein sequence ID" value="KAF6746246.1"/>
    <property type="molecule type" value="Genomic_DNA"/>
</dbReference>
<feature type="signal peptide" evidence="1">
    <location>
        <begin position="1"/>
        <end position="24"/>
    </location>
</feature>
<dbReference type="Proteomes" id="UP000521943">
    <property type="component" value="Unassembled WGS sequence"/>
</dbReference>
<accession>A0A8H6HH51</accession>
<evidence type="ECO:0000256" key="1">
    <source>
        <dbReference type="SAM" id="SignalP"/>
    </source>
</evidence>
<keyword evidence="1" id="KW-0732">Signal</keyword>
<feature type="chain" id="PRO_5034963517" evidence="1">
    <location>
        <begin position="25"/>
        <end position="293"/>
    </location>
</feature>
<keyword evidence="3" id="KW-1185">Reference proteome</keyword>
<gene>
    <name evidence="2" type="ORF">DFP72DRAFT_636031</name>
</gene>
<organism evidence="2 3">
    <name type="scientific">Ephemerocybe angulata</name>
    <dbReference type="NCBI Taxonomy" id="980116"/>
    <lineage>
        <taxon>Eukaryota</taxon>
        <taxon>Fungi</taxon>
        <taxon>Dikarya</taxon>
        <taxon>Basidiomycota</taxon>
        <taxon>Agaricomycotina</taxon>
        <taxon>Agaricomycetes</taxon>
        <taxon>Agaricomycetidae</taxon>
        <taxon>Agaricales</taxon>
        <taxon>Agaricineae</taxon>
        <taxon>Psathyrellaceae</taxon>
        <taxon>Ephemerocybe</taxon>
    </lineage>
</organism>
<dbReference type="Gene3D" id="2.170.15.10">
    <property type="entry name" value="Proaerolysin, chain A, domain 3"/>
    <property type="match status" value="1"/>
</dbReference>
<evidence type="ECO:0000313" key="3">
    <source>
        <dbReference type="Proteomes" id="UP000521943"/>
    </source>
</evidence>
<dbReference type="AlphaFoldDB" id="A0A8H6HH51"/>
<name>A0A8H6HH51_9AGAR</name>
<reference evidence="2 3" key="1">
    <citation type="submission" date="2020-07" db="EMBL/GenBank/DDBJ databases">
        <title>Comparative genomics of pyrophilous fungi reveals a link between fire events and developmental genes.</title>
        <authorList>
            <consortium name="DOE Joint Genome Institute"/>
            <person name="Steindorff A.S."/>
            <person name="Carver A."/>
            <person name="Calhoun S."/>
            <person name="Stillman K."/>
            <person name="Liu H."/>
            <person name="Lipzen A."/>
            <person name="Pangilinan J."/>
            <person name="Labutti K."/>
            <person name="Bruns T.D."/>
            <person name="Grigoriev I.V."/>
        </authorList>
    </citation>
    <scope>NUCLEOTIDE SEQUENCE [LARGE SCALE GENOMIC DNA]</scope>
    <source>
        <strain evidence="2 3">CBS 144469</strain>
    </source>
</reference>
<proteinExistence type="predicted"/>
<dbReference type="OrthoDB" id="3010635at2759"/>
<comment type="caution">
    <text evidence="2">The sequence shown here is derived from an EMBL/GenBank/DDBJ whole genome shotgun (WGS) entry which is preliminary data.</text>
</comment>
<dbReference type="SUPFAM" id="SSF56973">
    <property type="entry name" value="Aerolisin/ETX pore-forming domain"/>
    <property type="match status" value="1"/>
</dbReference>